<organism evidence="2">
    <name type="scientific">Eremomyces bilateralis CBS 781.70</name>
    <dbReference type="NCBI Taxonomy" id="1392243"/>
    <lineage>
        <taxon>Eukaryota</taxon>
        <taxon>Fungi</taxon>
        <taxon>Dikarya</taxon>
        <taxon>Ascomycota</taxon>
        <taxon>Pezizomycotina</taxon>
        <taxon>Dothideomycetes</taxon>
        <taxon>Dothideomycetes incertae sedis</taxon>
        <taxon>Eremomycetales</taxon>
        <taxon>Eremomycetaceae</taxon>
        <taxon>Eremomyces</taxon>
    </lineage>
</organism>
<evidence type="ECO:0000313" key="4">
    <source>
        <dbReference type="RefSeq" id="XP_033531462.1"/>
    </source>
</evidence>
<dbReference type="GeneID" id="54422062"/>
<dbReference type="PANTHER" id="PTHR33993">
    <property type="entry name" value="GLYOXALASE-RELATED"/>
    <property type="match status" value="1"/>
</dbReference>
<reference evidence="4" key="3">
    <citation type="submission" date="2025-04" db="UniProtKB">
        <authorList>
            <consortium name="RefSeq"/>
        </authorList>
    </citation>
    <scope>IDENTIFICATION</scope>
    <source>
        <strain evidence="4">CBS 781.70</strain>
    </source>
</reference>
<gene>
    <name evidence="2 4" type="ORF">P152DRAFT_476231</name>
</gene>
<feature type="compositionally biased region" description="Basic and acidic residues" evidence="1">
    <location>
        <begin position="7"/>
        <end position="16"/>
    </location>
</feature>
<dbReference type="Proteomes" id="UP000504638">
    <property type="component" value="Unplaced"/>
</dbReference>
<dbReference type="InterPro" id="IPR029068">
    <property type="entry name" value="Glyas_Bleomycin-R_OHBP_Dase"/>
</dbReference>
<reference evidence="2 4" key="1">
    <citation type="submission" date="2020-01" db="EMBL/GenBank/DDBJ databases">
        <authorList>
            <consortium name="DOE Joint Genome Institute"/>
            <person name="Haridas S."/>
            <person name="Albert R."/>
            <person name="Binder M."/>
            <person name="Bloem J."/>
            <person name="Labutti K."/>
            <person name="Salamov A."/>
            <person name="Andreopoulos B."/>
            <person name="Baker S.E."/>
            <person name="Barry K."/>
            <person name="Bills G."/>
            <person name="Bluhm B.H."/>
            <person name="Cannon C."/>
            <person name="Castanera R."/>
            <person name="Culley D.E."/>
            <person name="Daum C."/>
            <person name="Ezra D."/>
            <person name="Gonzalez J.B."/>
            <person name="Henrissat B."/>
            <person name="Kuo A."/>
            <person name="Liang C."/>
            <person name="Lipzen A."/>
            <person name="Lutzoni F."/>
            <person name="Magnuson J."/>
            <person name="Mondo S."/>
            <person name="Nolan M."/>
            <person name="Ohm R."/>
            <person name="Pangilinan J."/>
            <person name="Park H.-J."/>
            <person name="Ramirez L."/>
            <person name="Alfaro M."/>
            <person name="Sun H."/>
            <person name="Tritt A."/>
            <person name="Yoshinaga Y."/>
            <person name="Zwiers L.-H."/>
            <person name="Turgeon B.G."/>
            <person name="Goodwin S.B."/>
            <person name="Spatafora J.W."/>
            <person name="Crous P.W."/>
            <person name="Grigoriev I.V."/>
        </authorList>
    </citation>
    <scope>NUCLEOTIDE SEQUENCE</scope>
    <source>
        <strain evidence="2 4">CBS 781.70</strain>
    </source>
</reference>
<keyword evidence="3" id="KW-1185">Reference proteome</keyword>
<feature type="region of interest" description="Disordered" evidence="1">
    <location>
        <begin position="1"/>
        <end position="21"/>
    </location>
</feature>
<dbReference type="OrthoDB" id="447346at2759"/>
<sequence>MSSQEDSSPKEPKSGSEWEIPPIGTPCWIEIPARDVTKCKEFYATLFPEWEWRSTDTTTKTEQTTASFSFKKQSLTGGIVKVQEIWNTSGAQPGGMGYVVYHIVDSIDIAVEKIQSIGGKQILEKKPESDFGFYAKCKDVEGNIFGIYEVKR</sequence>
<dbReference type="SUPFAM" id="SSF54593">
    <property type="entry name" value="Glyoxalase/Bleomycin resistance protein/Dihydroxybiphenyl dioxygenase"/>
    <property type="match status" value="1"/>
</dbReference>
<dbReference type="EMBL" id="ML975170">
    <property type="protein sequence ID" value="KAF1809831.1"/>
    <property type="molecule type" value="Genomic_DNA"/>
</dbReference>
<dbReference type="Gene3D" id="3.10.180.10">
    <property type="entry name" value="2,3-Dihydroxybiphenyl 1,2-Dioxygenase, domain 1"/>
    <property type="match status" value="1"/>
</dbReference>
<dbReference type="InterPro" id="IPR052164">
    <property type="entry name" value="Anthracycline_SecMetBiosynth"/>
</dbReference>
<evidence type="ECO:0000313" key="3">
    <source>
        <dbReference type="Proteomes" id="UP000504638"/>
    </source>
</evidence>
<protein>
    <recommendedName>
        <fullName evidence="5">VOC domain-containing protein</fullName>
    </recommendedName>
</protein>
<name>A0A6G1FVY0_9PEZI</name>
<reference evidence="4" key="2">
    <citation type="submission" date="2020-04" db="EMBL/GenBank/DDBJ databases">
        <authorList>
            <consortium name="NCBI Genome Project"/>
        </authorList>
    </citation>
    <scope>NUCLEOTIDE SEQUENCE</scope>
    <source>
        <strain evidence="4">CBS 781.70</strain>
    </source>
</reference>
<evidence type="ECO:0000313" key="2">
    <source>
        <dbReference type="EMBL" id="KAF1809831.1"/>
    </source>
</evidence>
<accession>A0A6G1FVY0</accession>
<evidence type="ECO:0000256" key="1">
    <source>
        <dbReference type="SAM" id="MobiDB-lite"/>
    </source>
</evidence>
<dbReference type="RefSeq" id="XP_033531462.1">
    <property type="nucleotide sequence ID" value="XM_033681492.1"/>
</dbReference>
<dbReference type="AlphaFoldDB" id="A0A6G1FVY0"/>
<evidence type="ECO:0008006" key="5">
    <source>
        <dbReference type="Google" id="ProtNLM"/>
    </source>
</evidence>
<proteinExistence type="predicted"/>